<evidence type="ECO:0000256" key="1">
    <source>
        <dbReference type="ARBA" id="ARBA00022694"/>
    </source>
</evidence>
<dbReference type="AlphaFoldDB" id="A0A9D2BD67"/>
<evidence type="ECO:0000313" key="4">
    <source>
        <dbReference type="Proteomes" id="UP000886805"/>
    </source>
</evidence>
<dbReference type="Proteomes" id="UP000886805">
    <property type="component" value="Unassembled WGS sequence"/>
</dbReference>
<comment type="caution">
    <text evidence="3">The sequence shown here is derived from an EMBL/GenBank/DDBJ whole genome shotgun (WGS) entry which is preliminary data.</text>
</comment>
<dbReference type="PANTHER" id="PTHR37825">
    <property type="entry name" value="TRNA(MET) CYTIDINE ACETATE LIGASE"/>
    <property type="match status" value="1"/>
</dbReference>
<dbReference type="InterPro" id="IPR014729">
    <property type="entry name" value="Rossmann-like_a/b/a_fold"/>
</dbReference>
<feature type="binding site" evidence="2">
    <location>
        <position position="201"/>
    </location>
    <ligand>
        <name>ATP</name>
        <dbReference type="ChEBI" id="CHEBI:30616"/>
    </ligand>
</feature>
<accession>A0A9D2BD67</accession>
<comment type="subcellular location">
    <subcellularLocation>
        <location evidence="2">Cytoplasm</location>
    </subcellularLocation>
</comment>
<dbReference type="EMBL" id="DXEQ01000067">
    <property type="protein sequence ID" value="HIX71846.1"/>
    <property type="molecule type" value="Genomic_DNA"/>
</dbReference>
<feature type="binding site" evidence="2">
    <location>
        <position position="109"/>
    </location>
    <ligand>
        <name>ATP</name>
        <dbReference type="ChEBI" id="CHEBI:30616"/>
    </ligand>
</feature>
<dbReference type="HAMAP" id="MF_01539">
    <property type="entry name" value="TmcAL"/>
    <property type="match status" value="1"/>
</dbReference>
<evidence type="ECO:0000313" key="3">
    <source>
        <dbReference type="EMBL" id="HIX71846.1"/>
    </source>
</evidence>
<reference evidence="3" key="1">
    <citation type="journal article" date="2021" name="PeerJ">
        <title>Extensive microbial diversity within the chicken gut microbiome revealed by metagenomics and culture.</title>
        <authorList>
            <person name="Gilroy R."/>
            <person name="Ravi A."/>
            <person name="Getino M."/>
            <person name="Pursley I."/>
            <person name="Horton D.L."/>
            <person name="Alikhan N.F."/>
            <person name="Baker D."/>
            <person name="Gharbi K."/>
            <person name="Hall N."/>
            <person name="Watson M."/>
            <person name="Adriaenssens E.M."/>
            <person name="Foster-Nyarko E."/>
            <person name="Jarju S."/>
            <person name="Secka A."/>
            <person name="Antonio M."/>
            <person name="Oren A."/>
            <person name="Chaudhuri R.R."/>
            <person name="La Ragione R."/>
            <person name="Hildebrand F."/>
            <person name="Pallen M.J."/>
        </authorList>
    </citation>
    <scope>NUCLEOTIDE SEQUENCE</scope>
    <source>
        <strain evidence="3">ChiSxjej3B15-1167</strain>
    </source>
</reference>
<comment type="caution">
    <text evidence="2">Lacks conserved residue(s) required for the propagation of feature annotation.</text>
</comment>
<protein>
    <recommendedName>
        <fullName evidence="2">tRNA(Met) cytidine acetate ligase</fullName>
        <ecNumber evidence="2">6.3.4.-</ecNumber>
    </recommendedName>
</protein>
<name>A0A9D2BD67_9FIRM</name>
<proteinExistence type="inferred from homology"/>
<dbReference type="GO" id="GO:0005737">
    <property type="term" value="C:cytoplasm"/>
    <property type="evidence" value="ECO:0007669"/>
    <property type="project" value="UniProtKB-SubCell"/>
</dbReference>
<gene>
    <name evidence="2" type="primary">tmcAL</name>
    <name evidence="3" type="ORF">H9849_02375</name>
</gene>
<keyword evidence="2" id="KW-0694">RNA-binding</keyword>
<dbReference type="GO" id="GO:0016879">
    <property type="term" value="F:ligase activity, forming carbon-nitrogen bonds"/>
    <property type="evidence" value="ECO:0007669"/>
    <property type="project" value="UniProtKB-UniRule"/>
</dbReference>
<keyword evidence="2" id="KW-0963">Cytoplasm</keyword>
<comment type="similarity">
    <text evidence="2">Belongs to the TmcAL family.</text>
</comment>
<evidence type="ECO:0000256" key="2">
    <source>
        <dbReference type="HAMAP-Rule" id="MF_01539"/>
    </source>
</evidence>
<keyword evidence="2" id="KW-0067">ATP-binding</keyword>
<keyword evidence="2" id="KW-0820">tRNA-binding</keyword>
<dbReference type="PANTHER" id="PTHR37825:SF1">
    <property type="entry name" value="TRNA(MET) CYTIDINE ACETATE LIGASE"/>
    <property type="match status" value="1"/>
</dbReference>
<dbReference type="EC" id="6.3.4.-" evidence="2"/>
<dbReference type="InterPro" id="IPR008513">
    <property type="entry name" value="tRNA(Met)_cyd_acetate_ligase"/>
</dbReference>
<reference evidence="3" key="2">
    <citation type="submission" date="2021-04" db="EMBL/GenBank/DDBJ databases">
        <authorList>
            <person name="Gilroy R."/>
        </authorList>
    </citation>
    <scope>NUCLEOTIDE SEQUENCE</scope>
    <source>
        <strain evidence="3">ChiSxjej3B15-1167</strain>
    </source>
</reference>
<keyword evidence="1 2" id="KW-0819">tRNA processing</keyword>
<feature type="binding site" evidence="2">
    <location>
        <begin position="14"/>
        <end position="27"/>
    </location>
    <ligand>
        <name>ATP</name>
        <dbReference type="ChEBI" id="CHEBI:30616"/>
    </ligand>
</feature>
<comment type="function">
    <text evidence="2">Catalyzes the formation of N(4)-acetylcytidine (ac(4)C) at the wobble position of elongator tRNA(Met), using acetate and ATP as substrates. First activates an acetate ion to form acetyladenylate (Ac-AMP) and then transfers the acetyl group to tRNA to form ac(4)C34.</text>
</comment>
<dbReference type="Pfam" id="PF05636">
    <property type="entry name" value="HIGH_NTase1"/>
    <property type="match status" value="1"/>
</dbReference>
<keyword evidence="2" id="KW-0547">Nucleotide-binding</keyword>
<sequence length="445" mass="50068">MEDGSMPMITAGIIAEYNPFHRGHQYHIEETRRQTGADYILVIMSGDYVQRGEPAVTDKYLRTRLALMGGADLVVELPVIYASASAEYFAAAGVKLLHQLRCVDYLSFGSEKAGVEDFEPFVKILSEEPPFYRRQLRVALKTGKNFPLAREEALKECAGREYQEEGLLWDIVRKPNHILGLEYLKALRRLDSSIVPVTVRRQGAGYHDENIRQPFPSASAIRSTLRRGGSEQEGPDTFADAAEERQVSANMARKDSLSAAMGEEIAGTFLSAWQAGETVSWEELLPFLSYAVTMEEESPDDFFGFDRDMAARFQKMYRPGLSFSELTKSMHTKRLTDAAIRRAFLHRVLHIKKEEYLRQAAEAPVPYARVLGFARRAAPLLKRMREQATIPVLQRPAEGKRFPEGSPAAGMFAADIRAAQLYEQIAAGRSGRKPVSEWTRQQIIV</sequence>
<keyword evidence="2" id="KW-0436">Ligase</keyword>
<comment type="catalytic activity">
    <reaction evidence="2">
        <text>cytidine(34) in elongator tRNA(Met) + acetate + ATP = N(4)-acetylcytidine(34) in elongator tRNA(Met) + AMP + diphosphate</text>
        <dbReference type="Rhea" id="RHEA:58144"/>
        <dbReference type="Rhea" id="RHEA-COMP:10693"/>
        <dbReference type="Rhea" id="RHEA-COMP:10694"/>
        <dbReference type="ChEBI" id="CHEBI:30089"/>
        <dbReference type="ChEBI" id="CHEBI:30616"/>
        <dbReference type="ChEBI" id="CHEBI:33019"/>
        <dbReference type="ChEBI" id="CHEBI:74900"/>
        <dbReference type="ChEBI" id="CHEBI:82748"/>
        <dbReference type="ChEBI" id="CHEBI:456215"/>
    </reaction>
</comment>
<dbReference type="GO" id="GO:0000049">
    <property type="term" value="F:tRNA binding"/>
    <property type="evidence" value="ECO:0007669"/>
    <property type="project" value="UniProtKB-KW"/>
</dbReference>
<dbReference type="GO" id="GO:0005524">
    <property type="term" value="F:ATP binding"/>
    <property type="evidence" value="ECO:0007669"/>
    <property type="project" value="UniProtKB-KW"/>
</dbReference>
<organism evidence="3 4">
    <name type="scientific">Candidatus Anaerobutyricum stercoripullorum</name>
    <dbReference type="NCBI Taxonomy" id="2838456"/>
    <lineage>
        <taxon>Bacteria</taxon>
        <taxon>Bacillati</taxon>
        <taxon>Bacillota</taxon>
        <taxon>Clostridia</taxon>
        <taxon>Lachnospirales</taxon>
        <taxon>Lachnospiraceae</taxon>
        <taxon>Anaerobutyricum</taxon>
    </lineage>
</organism>
<dbReference type="GO" id="GO:0006400">
    <property type="term" value="P:tRNA modification"/>
    <property type="evidence" value="ECO:0007669"/>
    <property type="project" value="UniProtKB-UniRule"/>
</dbReference>
<feature type="binding site" evidence="2">
    <location>
        <position position="176"/>
    </location>
    <ligand>
        <name>ATP</name>
        <dbReference type="ChEBI" id="CHEBI:30616"/>
    </ligand>
</feature>
<dbReference type="Gene3D" id="3.40.50.620">
    <property type="entry name" value="HUPs"/>
    <property type="match status" value="1"/>
</dbReference>
<dbReference type="SUPFAM" id="SSF52374">
    <property type="entry name" value="Nucleotidylyl transferase"/>
    <property type="match status" value="1"/>
</dbReference>